<dbReference type="PANTHER" id="PTHR43420">
    <property type="entry name" value="ACETYLTRANSFERASE"/>
    <property type="match status" value="1"/>
</dbReference>
<reference evidence="5 6" key="1">
    <citation type="journal article" date="2020" name="G3 (Bethesda)">
        <title>Improved Reference Genome for Cyclotella cryptica CCMP332, a Model for Cell Wall Morphogenesis, Salinity Adaptation, and Lipid Production in Diatoms (Bacillariophyta).</title>
        <authorList>
            <person name="Roberts W.R."/>
            <person name="Downey K.M."/>
            <person name="Ruck E.C."/>
            <person name="Traller J.C."/>
            <person name="Alverson A.J."/>
        </authorList>
    </citation>
    <scope>NUCLEOTIDE SEQUENCE [LARGE SCALE GENOMIC DNA]</scope>
    <source>
        <strain evidence="5 6">CCMP332</strain>
    </source>
</reference>
<keyword evidence="3" id="KW-0472">Membrane</keyword>
<evidence type="ECO:0000256" key="3">
    <source>
        <dbReference type="SAM" id="Phobius"/>
    </source>
</evidence>
<evidence type="ECO:0000313" key="6">
    <source>
        <dbReference type="Proteomes" id="UP001516023"/>
    </source>
</evidence>
<feature type="domain" description="N-acetyltransferase" evidence="4">
    <location>
        <begin position="8"/>
        <end position="202"/>
    </location>
</feature>
<dbReference type="PROSITE" id="PS51186">
    <property type="entry name" value="GNAT"/>
    <property type="match status" value="1"/>
</dbReference>
<dbReference type="InterPro" id="IPR000182">
    <property type="entry name" value="GNAT_dom"/>
</dbReference>
<dbReference type="InterPro" id="IPR016181">
    <property type="entry name" value="Acyl_CoA_acyltransferase"/>
</dbReference>
<accession>A0ABD3QSU1</accession>
<keyword evidence="2" id="KW-0012">Acyltransferase</keyword>
<evidence type="ECO:0000256" key="2">
    <source>
        <dbReference type="ARBA" id="ARBA00023315"/>
    </source>
</evidence>
<name>A0ABD3QSU1_9STRA</name>
<keyword evidence="3" id="KW-0812">Transmembrane</keyword>
<dbReference type="Pfam" id="PF00583">
    <property type="entry name" value="Acetyltransf_1"/>
    <property type="match status" value="1"/>
</dbReference>
<proteinExistence type="predicted"/>
<dbReference type="InterPro" id="IPR050680">
    <property type="entry name" value="YpeA/RimI_acetyltransf"/>
</dbReference>
<gene>
    <name evidence="5" type="ORF">HJC23_009306</name>
</gene>
<protein>
    <recommendedName>
        <fullName evidence="4">N-acetyltransferase domain-containing protein</fullName>
    </recommendedName>
</protein>
<dbReference type="AlphaFoldDB" id="A0ABD3QSU1"/>
<keyword evidence="6" id="KW-1185">Reference proteome</keyword>
<keyword evidence="3" id="KW-1133">Transmembrane helix</keyword>
<feature type="transmembrane region" description="Helical" evidence="3">
    <location>
        <begin position="171"/>
        <end position="192"/>
    </location>
</feature>
<evidence type="ECO:0000256" key="1">
    <source>
        <dbReference type="ARBA" id="ARBA00022679"/>
    </source>
</evidence>
<dbReference type="EMBL" id="JABMIG020000014">
    <property type="protein sequence ID" value="KAL3803342.1"/>
    <property type="molecule type" value="Genomic_DNA"/>
</dbReference>
<evidence type="ECO:0000259" key="4">
    <source>
        <dbReference type="PROSITE" id="PS51186"/>
    </source>
</evidence>
<dbReference type="GO" id="GO:0016746">
    <property type="term" value="F:acyltransferase activity"/>
    <property type="evidence" value="ECO:0007669"/>
    <property type="project" value="UniProtKB-KW"/>
</dbReference>
<organism evidence="5 6">
    <name type="scientific">Cyclotella cryptica</name>
    <dbReference type="NCBI Taxonomy" id="29204"/>
    <lineage>
        <taxon>Eukaryota</taxon>
        <taxon>Sar</taxon>
        <taxon>Stramenopiles</taxon>
        <taxon>Ochrophyta</taxon>
        <taxon>Bacillariophyta</taxon>
        <taxon>Coscinodiscophyceae</taxon>
        <taxon>Thalassiosirophycidae</taxon>
        <taxon>Stephanodiscales</taxon>
        <taxon>Stephanodiscaceae</taxon>
        <taxon>Cyclotella</taxon>
    </lineage>
</organism>
<comment type="caution">
    <text evidence="5">The sequence shown here is derived from an EMBL/GenBank/DDBJ whole genome shotgun (WGS) entry which is preliminary data.</text>
</comment>
<dbReference type="CDD" id="cd04301">
    <property type="entry name" value="NAT_SF"/>
    <property type="match status" value="1"/>
</dbReference>
<dbReference type="Gene3D" id="3.40.630.30">
    <property type="match status" value="1"/>
</dbReference>
<keyword evidence="1" id="KW-0808">Transferase</keyword>
<sequence>MYPAVNGIRVMPIQECHLGGALAVYNEFVGSGRKRLCCLIPLGLFPTSMEDFQLNFTTENARSASAVAVLVEGDHDKEEKVVGFIHMVDAGMDRDSFSQMMHALKKDECYIESICVVSEMRGRGVGLRLLEFCEARARERGARILSLGVVAKNPAKRLYERFGFVDRKEDVFSYCGSLLTIFCLFGVPHGALGGTVMDKDLSVSEATA</sequence>
<dbReference type="Proteomes" id="UP001516023">
    <property type="component" value="Unassembled WGS sequence"/>
</dbReference>
<evidence type="ECO:0000313" key="5">
    <source>
        <dbReference type="EMBL" id="KAL3803342.1"/>
    </source>
</evidence>
<dbReference type="SUPFAM" id="SSF55729">
    <property type="entry name" value="Acyl-CoA N-acyltransferases (Nat)"/>
    <property type="match status" value="1"/>
</dbReference>